<proteinExistence type="predicted"/>
<evidence type="ECO:0000313" key="2">
    <source>
        <dbReference type="Proteomes" id="UP001596978"/>
    </source>
</evidence>
<dbReference type="EMBL" id="JBHTJH010000017">
    <property type="protein sequence ID" value="MFD0863434.1"/>
    <property type="molecule type" value="Genomic_DNA"/>
</dbReference>
<dbReference type="RefSeq" id="WP_386409473.1">
    <property type="nucleotide sequence ID" value="NZ_JBHTJH010000017.1"/>
</dbReference>
<dbReference type="Proteomes" id="UP001596978">
    <property type="component" value="Unassembled WGS sequence"/>
</dbReference>
<accession>A0ABW3D2U2</accession>
<keyword evidence="2" id="KW-1185">Reference proteome</keyword>
<protein>
    <submittedName>
        <fullName evidence="1">Lacal_2735 family protein</fullName>
    </submittedName>
</protein>
<dbReference type="InterPro" id="IPR045493">
    <property type="entry name" value="DUF6435"/>
</dbReference>
<sequence length="67" mass="8216">MKTRISKLRRRFTQAQLEKRYKILVERAYNFRQTDAALSDFCEYEAQKILEKLERLQDLDQELSFSR</sequence>
<evidence type="ECO:0000313" key="1">
    <source>
        <dbReference type="EMBL" id="MFD0863434.1"/>
    </source>
</evidence>
<organism evidence="1 2">
    <name type="scientific">Sungkyunkwania multivorans</name>
    <dbReference type="NCBI Taxonomy" id="1173618"/>
    <lineage>
        <taxon>Bacteria</taxon>
        <taxon>Pseudomonadati</taxon>
        <taxon>Bacteroidota</taxon>
        <taxon>Flavobacteriia</taxon>
        <taxon>Flavobacteriales</taxon>
        <taxon>Flavobacteriaceae</taxon>
        <taxon>Sungkyunkwania</taxon>
    </lineage>
</organism>
<gene>
    <name evidence="1" type="ORF">ACFQ1M_14560</name>
</gene>
<comment type="caution">
    <text evidence="1">The sequence shown here is derived from an EMBL/GenBank/DDBJ whole genome shotgun (WGS) entry which is preliminary data.</text>
</comment>
<dbReference type="NCBIfam" id="NF033487">
    <property type="entry name" value="Lacal_2735_fam"/>
    <property type="match status" value="1"/>
</dbReference>
<name>A0ABW3D2U2_9FLAO</name>
<reference evidence="2" key="1">
    <citation type="journal article" date="2019" name="Int. J. Syst. Evol. Microbiol.">
        <title>The Global Catalogue of Microorganisms (GCM) 10K type strain sequencing project: providing services to taxonomists for standard genome sequencing and annotation.</title>
        <authorList>
            <consortium name="The Broad Institute Genomics Platform"/>
            <consortium name="The Broad Institute Genome Sequencing Center for Infectious Disease"/>
            <person name="Wu L."/>
            <person name="Ma J."/>
        </authorList>
    </citation>
    <scope>NUCLEOTIDE SEQUENCE [LARGE SCALE GENOMIC DNA]</scope>
    <source>
        <strain evidence="2">CCUG 62952</strain>
    </source>
</reference>